<dbReference type="GO" id="GO:0005737">
    <property type="term" value="C:cytoplasm"/>
    <property type="evidence" value="ECO:0007669"/>
    <property type="project" value="TreeGrafter"/>
</dbReference>
<proteinExistence type="predicted"/>
<dbReference type="OrthoDB" id="5061070at2759"/>
<dbReference type="PROSITE" id="PS51388">
    <property type="entry name" value="GED"/>
    <property type="match status" value="1"/>
</dbReference>
<dbReference type="InterPro" id="IPR022812">
    <property type="entry name" value="Dynamin"/>
</dbReference>
<dbReference type="InterPro" id="IPR003130">
    <property type="entry name" value="GED"/>
</dbReference>
<evidence type="ECO:0000259" key="1">
    <source>
        <dbReference type="PROSITE" id="PS51388"/>
    </source>
</evidence>
<keyword evidence="3" id="KW-1185">Reference proteome</keyword>
<protein>
    <recommendedName>
        <fullName evidence="1">GED domain-containing protein</fullName>
    </recommendedName>
</protein>
<reference evidence="2 3" key="1">
    <citation type="submission" date="2020-10" db="EMBL/GenBank/DDBJ databases">
        <title>The Coptis chinensis genome and diversification of protoberbering-type alkaloids.</title>
        <authorList>
            <person name="Wang B."/>
            <person name="Shu S."/>
            <person name="Song C."/>
            <person name="Liu Y."/>
        </authorList>
    </citation>
    <scope>NUCLEOTIDE SEQUENCE [LARGE SCALE GENOMIC DNA]</scope>
    <source>
        <strain evidence="2">HL-2020</strain>
        <tissue evidence="2">Leaf</tissue>
    </source>
</reference>
<organism evidence="2 3">
    <name type="scientific">Coptis chinensis</name>
    <dbReference type="NCBI Taxonomy" id="261450"/>
    <lineage>
        <taxon>Eukaryota</taxon>
        <taxon>Viridiplantae</taxon>
        <taxon>Streptophyta</taxon>
        <taxon>Embryophyta</taxon>
        <taxon>Tracheophyta</taxon>
        <taxon>Spermatophyta</taxon>
        <taxon>Magnoliopsida</taxon>
        <taxon>Ranunculales</taxon>
        <taxon>Ranunculaceae</taxon>
        <taxon>Coptidoideae</taxon>
        <taxon>Coptis</taxon>
    </lineage>
</organism>
<dbReference type="PANTHER" id="PTHR11566:SF173">
    <property type="entry name" value="DYNAMIN-RELATED PROTEIN 4C"/>
    <property type="match status" value="1"/>
</dbReference>
<dbReference type="Proteomes" id="UP000631114">
    <property type="component" value="Unassembled WGS sequence"/>
</dbReference>
<dbReference type="GO" id="GO:0005525">
    <property type="term" value="F:GTP binding"/>
    <property type="evidence" value="ECO:0007669"/>
    <property type="project" value="InterPro"/>
</dbReference>
<dbReference type="Pfam" id="PF02212">
    <property type="entry name" value="GED"/>
    <property type="match status" value="1"/>
</dbReference>
<dbReference type="GO" id="GO:0005874">
    <property type="term" value="C:microtubule"/>
    <property type="evidence" value="ECO:0007669"/>
    <property type="project" value="TreeGrafter"/>
</dbReference>
<dbReference type="GO" id="GO:0016020">
    <property type="term" value="C:membrane"/>
    <property type="evidence" value="ECO:0007669"/>
    <property type="project" value="TreeGrafter"/>
</dbReference>
<evidence type="ECO:0000313" key="2">
    <source>
        <dbReference type="EMBL" id="KAF9590508.1"/>
    </source>
</evidence>
<dbReference type="Gene3D" id="1.20.120.1240">
    <property type="entry name" value="Dynamin, middle domain"/>
    <property type="match status" value="1"/>
</dbReference>
<dbReference type="InterPro" id="IPR020850">
    <property type="entry name" value="GED_dom"/>
</dbReference>
<dbReference type="InterPro" id="IPR000375">
    <property type="entry name" value="Dynamin_stalk"/>
</dbReference>
<dbReference type="EMBL" id="JADFTS010000009">
    <property type="protein sequence ID" value="KAF9590508.1"/>
    <property type="molecule type" value="Genomic_DNA"/>
</dbReference>
<feature type="domain" description="GED" evidence="1">
    <location>
        <begin position="224"/>
        <end position="303"/>
    </location>
</feature>
<dbReference type="GO" id="GO:0008017">
    <property type="term" value="F:microtubule binding"/>
    <property type="evidence" value="ECO:0007669"/>
    <property type="project" value="TreeGrafter"/>
</dbReference>
<name>A0A835H2R6_9MAGN</name>
<gene>
    <name evidence="2" type="ORF">IFM89_035717</name>
</gene>
<dbReference type="GO" id="GO:0003924">
    <property type="term" value="F:GTPase activity"/>
    <property type="evidence" value="ECO:0007669"/>
    <property type="project" value="InterPro"/>
</dbReference>
<dbReference type="AlphaFoldDB" id="A0A835H2R6"/>
<sequence length="303" mass="35286">MTAFMQILGSTKESLRKILVRGEFDEYLDDAEMHCTVRMAEMLEKYTKQLQLNSDESTKDNFLMEEIAVLEETKLIGLPNFLPRTAFLTILQRKLKKISGTPIELVEEVWNYVENVVVRVVIFHSEGYLQLQNSFRRASHNLILKMRDRSVDRVKEMVEMEKLADYTCDPEYMSSWNSLMAQQDSFITAIKRVSLGYAKEFDINGYGEVEIGHLKDYLLIVEQAFDLKMRITAYWKIVLKRMLDNLALHLLFNVQNLVNKEMEAEIINEMMGSNHSGSIERLLEESPSLASRREKLNKSIRLP</sequence>
<comment type="caution">
    <text evidence="2">The sequence shown here is derived from an EMBL/GenBank/DDBJ whole genome shotgun (WGS) entry which is preliminary data.</text>
</comment>
<dbReference type="SMART" id="SM00302">
    <property type="entry name" value="GED"/>
    <property type="match status" value="1"/>
</dbReference>
<dbReference type="PANTHER" id="PTHR11566">
    <property type="entry name" value="DYNAMIN"/>
    <property type="match status" value="1"/>
</dbReference>
<accession>A0A835H2R6</accession>
<dbReference type="Pfam" id="PF01031">
    <property type="entry name" value="Dynamin_M"/>
    <property type="match status" value="1"/>
</dbReference>
<evidence type="ECO:0000313" key="3">
    <source>
        <dbReference type="Proteomes" id="UP000631114"/>
    </source>
</evidence>